<comment type="subcellular location">
    <subcellularLocation>
        <location evidence="1">Membrane</location>
        <topology evidence="1">Single-pass membrane protein</topology>
    </subcellularLocation>
</comment>
<evidence type="ECO:0000256" key="2">
    <source>
        <dbReference type="ARBA" id="ARBA00022481"/>
    </source>
</evidence>
<keyword evidence="4 6" id="KW-1133">Transmembrane helix</keyword>
<dbReference type="NCBIfam" id="TIGR02532">
    <property type="entry name" value="IV_pilin_GFxxxE"/>
    <property type="match status" value="1"/>
</dbReference>
<dbReference type="GO" id="GO:0016020">
    <property type="term" value="C:membrane"/>
    <property type="evidence" value="ECO:0007669"/>
    <property type="project" value="UniProtKB-SubCell"/>
</dbReference>
<dbReference type="PANTHER" id="PTHR30093:SF44">
    <property type="entry name" value="TYPE II SECRETION SYSTEM CORE PROTEIN G"/>
    <property type="match status" value="1"/>
</dbReference>
<name>A0A7C3Z3I1_UNCW3</name>
<keyword evidence="5 6" id="KW-0472">Membrane</keyword>
<dbReference type="InterPro" id="IPR045584">
    <property type="entry name" value="Pilin-like"/>
</dbReference>
<evidence type="ECO:0000313" key="7">
    <source>
        <dbReference type="EMBL" id="HGE99699.1"/>
    </source>
</evidence>
<dbReference type="GO" id="GO:0015628">
    <property type="term" value="P:protein secretion by the type II secretion system"/>
    <property type="evidence" value="ECO:0007669"/>
    <property type="project" value="InterPro"/>
</dbReference>
<dbReference type="InterPro" id="IPR012902">
    <property type="entry name" value="N_methyl_site"/>
</dbReference>
<feature type="transmembrane region" description="Helical" evidence="6">
    <location>
        <begin position="12"/>
        <end position="33"/>
    </location>
</feature>
<dbReference type="PRINTS" id="PR00813">
    <property type="entry name" value="BCTERIALGSPG"/>
</dbReference>
<evidence type="ECO:0000256" key="1">
    <source>
        <dbReference type="ARBA" id="ARBA00004167"/>
    </source>
</evidence>
<dbReference type="PANTHER" id="PTHR30093">
    <property type="entry name" value="GENERAL SECRETION PATHWAY PROTEIN G"/>
    <property type="match status" value="1"/>
</dbReference>
<proteinExistence type="predicted"/>
<dbReference type="EMBL" id="DTMQ01000040">
    <property type="protein sequence ID" value="HGE99699.1"/>
    <property type="molecule type" value="Genomic_DNA"/>
</dbReference>
<organism evidence="7">
    <name type="scientific">candidate division WOR-3 bacterium</name>
    <dbReference type="NCBI Taxonomy" id="2052148"/>
    <lineage>
        <taxon>Bacteria</taxon>
        <taxon>Bacteria division WOR-3</taxon>
    </lineage>
</organism>
<keyword evidence="3 6" id="KW-0812">Transmembrane</keyword>
<reference evidence="7" key="1">
    <citation type="journal article" date="2020" name="mSystems">
        <title>Genome- and Community-Level Interaction Insights into Carbon Utilization and Element Cycling Functions of Hydrothermarchaeota in Hydrothermal Sediment.</title>
        <authorList>
            <person name="Zhou Z."/>
            <person name="Liu Y."/>
            <person name="Xu W."/>
            <person name="Pan J."/>
            <person name="Luo Z.H."/>
            <person name="Li M."/>
        </authorList>
    </citation>
    <scope>NUCLEOTIDE SEQUENCE [LARGE SCALE GENOMIC DNA]</scope>
    <source>
        <strain evidence="7">SpSt-906</strain>
    </source>
</reference>
<dbReference type="Gene3D" id="3.30.700.10">
    <property type="entry name" value="Glycoprotein, Type 4 Pilin"/>
    <property type="match status" value="1"/>
</dbReference>
<dbReference type="InterPro" id="IPR000983">
    <property type="entry name" value="Bac_GSPG_pilin"/>
</dbReference>
<evidence type="ECO:0000256" key="6">
    <source>
        <dbReference type="SAM" id="Phobius"/>
    </source>
</evidence>
<dbReference type="SUPFAM" id="SSF54523">
    <property type="entry name" value="Pili subunits"/>
    <property type="match status" value="1"/>
</dbReference>
<comment type="caution">
    <text evidence="7">The sequence shown here is derived from an EMBL/GenBank/DDBJ whole genome shotgun (WGS) entry which is preliminary data.</text>
</comment>
<gene>
    <name evidence="7" type="ORF">ENX07_06505</name>
</gene>
<evidence type="ECO:0000256" key="4">
    <source>
        <dbReference type="ARBA" id="ARBA00022989"/>
    </source>
</evidence>
<sequence>MLKRKGFTLIELLVVILIIGILLALIIPNFVLFQERARRSSVKNNMHVFQTSLEAFATDHFGNYPSADEIGGDEDAFGEYVGPYFPGGEILTGGEDVQYGTCPTNPYTGQPYWSEDVNDYEDLYYPHDDLYFDDPAERYILTINSGALSDCPYIDVMADGEVAGTIAFGTWVNAGTGMTEQYSICGWGRMYEGPPMYDLAPNADDPTSEEFWVFFILHN</sequence>
<evidence type="ECO:0000256" key="3">
    <source>
        <dbReference type="ARBA" id="ARBA00022692"/>
    </source>
</evidence>
<protein>
    <submittedName>
        <fullName evidence="7">Prepilin-type N-terminal cleavage/methylation domain-containing protein</fullName>
    </submittedName>
</protein>
<evidence type="ECO:0000256" key="5">
    <source>
        <dbReference type="ARBA" id="ARBA00023136"/>
    </source>
</evidence>
<dbReference type="AlphaFoldDB" id="A0A7C3Z3I1"/>
<dbReference type="GO" id="GO:0015627">
    <property type="term" value="C:type II protein secretion system complex"/>
    <property type="evidence" value="ECO:0007669"/>
    <property type="project" value="InterPro"/>
</dbReference>
<keyword evidence="2" id="KW-0488">Methylation</keyword>
<dbReference type="Pfam" id="PF07963">
    <property type="entry name" value="N_methyl"/>
    <property type="match status" value="1"/>
</dbReference>
<accession>A0A7C3Z3I1</accession>
<dbReference type="PROSITE" id="PS00409">
    <property type="entry name" value="PROKAR_NTER_METHYL"/>
    <property type="match status" value="1"/>
</dbReference>